<protein>
    <submittedName>
        <fullName evidence="1">Uncharacterized protein</fullName>
    </submittedName>
</protein>
<dbReference type="AlphaFoldDB" id="A0AAN7USR1"/>
<name>A0AAN7USR1_9PEZI</name>
<dbReference type="EMBL" id="JAWHQM010000046">
    <property type="protein sequence ID" value="KAK5634917.1"/>
    <property type="molecule type" value="Genomic_DNA"/>
</dbReference>
<organism evidence="1 2">
    <name type="scientific">Xylaria bambusicola</name>
    <dbReference type="NCBI Taxonomy" id="326684"/>
    <lineage>
        <taxon>Eukaryota</taxon>
        <taxon>Fungi</taxon>
        <taxon>Dikarya</taxon>
        <taxon>Ascomycota</taxon>
        <taxon>Pezizomycotina</taxon>
        <taxon>Sordariomycetes</taxon>
        <taxon>Xylariomycetidae</taxon>
        <taxon>Xylariales</taxon>
        <taxon>Xylariaceae</taxon>
        <taxon>Xylaria</taxon>
    </lineage>
</organism>
<evidence type="ECO:0000313" key="1">
    <source>
        <dbReference type="EMBL" id="KAK5634917.1"/>
    </source>
</evidence>
<evidence type="ECO:0000313" key="2">
    <source>
        <dbReference type="Proteomes" id="UP001305414"/>
    </source>
</evidence>
<proteinExistence type="predicted"/>
<comment type="caution">
    <text evidence="1">The sequence shown here is derived from an EMBL/GenBank/DDBJ whole genome shotgun (WGS) entry which is preliminary data.</text>
</comment>
<dbReference type="Proteomes" id="UP001305414">
    <property type="component" value="Unassembled WGS sequence"/>
</dbReference>
<gene>
    <name evidence="1" type="ORF">RRF57_010629</name>
</gene>
<sequence>MDGRQSKCEISRSVFVMTLNGMVDYSTYVKVIDNYFHNLAVFDHKWNGVYPVYKRVPSIGTSTQCGIQRRNLVKSVSKARSKAYHYNLPAEEYR</sequence>
<accession>A0AAN7USR1</accession>
<keyword evidence="2" id="KW-1185">Reference proteome</keyword>
<reference evidence="1 2" key="1">
    <citation type="submission" date="2023-10" db="EMBL/GenBank/DDBJ databases">
        <title>Draft genome sequence of Xylaria bambusicola isolate GMP-LS, the root and basal stem rot pathogen of sugarcane in Indonesia.</title>
        <authorList>
            <person name="Selvaraj P."/>
            <person name="Muralishankar V."/>
            <person name="Muruganantham S."/>
            <person name="Sp S."/>
            <person name="Haryani S."/>
            <person name="Lau K.J.X."/>
            <person name="Naqvi N.I."/>
        </authorList>
    </citation>
    <scope>NUCLEOTIDE SEQUENCE [LARGE SCALE GENOMIC DNA]</scope>
    <source>
        <strain evidence="1">GMP-LS</strain>
    </source>
</reference>